<reference evidence="1" key="1">
    <citation type="submission" date="2023-04" db="EMBL/GenBank/DDBJ databases">
        <title>A chromosome-level genome assembly of the parasitoid wasp Eretmocerus hayati.</title>
        <authorList>
            <person name="Zhong Y."/>
            <person name="Liu S."/>
            <person name="Liu Y."/>
        </authorList>
    </citation>
    <scope>NUCLEOTIDE SEQUENCE</scope>
    <source>
        <strain evidence="1">ZJU_SS_LIU_2023</strain>
    </source>
</reference>
<gene>
    <name evidence="1" type="ORF">QAD02_015478</name>
</gene>
<dbReference type="EMBL" id="CM056742">
    <property type="protein sequence ID" value="KAJ8679691.1"/>
    <property type="molecule type" value="Genomic_DNA"/>
</dbReference>
<proteinExistence type="predicted"/>
<organism evidence="1 2">
    <name type="scientific">Eretmocerus hayati</name>
    <dbReference type="NCBI Taxonomy" id="131215"/>
    <lineage>
        <taxon>Eukaryota</taxon>
        <taxon>Metazoa</taxon>
        <taxon>Ecdysozoa</taxon>
        <taxon>Arthropoda</taxon>
        <taxon>Hexapoda</taxon>
        <taxon>Insecta</taxon>
        <taxon>Pterygota</taxon>
        <taxon>Neoptera</taxon>
        <taxon>Endopterygota</taxon>
        <taxon>Hymenoptera</taxon>
        <taxon>Apocrita</taxon>
        <taxon>Proctotrupomorpha</taxon>
        <taxon>Chalcidoidea</taxon>
        <taxon>Aphelinidae</taxon>
        <taxon>Aphelininae</taxon>
        <taxon>Eretmocerus</taxon>
    </lineage>
</organism>
<evidence type="ECO:0000313" key="2">
    <source>
        <dbReference type="Proteomes" id="UP001239111"/>
    </source>
</evidence>
<protein>
    <submittedName>
        <fullName evidence="1">Uncharacterized protein</fullName>
    </submittedName>
</protein>
<sequence length="1550" mass="175560">DSEVRLTDLDKATAKCNQLQELLQSKDAEIAILRRQNNELQRAVVEYRSKPNDLQTQQHILLHQDHEQHHHQRQRRRSNGSSQDDEGGGFFWDPQPNTTTSGSRGSSKAQIKALQEQLEQAALRIQQLEAENSRRETMNTSNMKDDTNFKEEGPSQKTDILRAKQDVMNRIIQIGEKSREAERNARQLHQDEQTLVNDFRTAVSKLASAEQSELVRSALIALESENERLHTEYKEKSDSEGFDAEGKAGVEAQLRQRIQQLESDNEGLSASIDELDKQHAESIERVLSLKEELQKKHHSLQSAYEHLYVEYSQLQTKLESLQQQQLPDTSSQQVSTTESTDSSAQTSSVSRSDAVVEAVPTIAEKQTETDLDLPTQTQTSSIVTLDKATVTDEQVVPSVPPPSAQSTAQSELTIVEDILKNSPLEETSNEDSLFIRLARQYVELRWRKEAAERKLTEQGQELKETQQLRDSLQLECEDLQQNVESLLVQLQHLKSSLPSIPEASEERVASLESETESLLEKLRISRESQRRLRTELSDIRSSLASSDQQADLVVKLDALILDAEEDEQEEADDRRPIGSDQDDGPALRRRIETLEGELRVSLERCKGLDESIELIEELKLDLDNARRELKIATSNARRLDNSLSALQEAKQELESDNEMLAREKEQLESDLETLRHSAHDATELMEQLRTANADKADLEYDIGNMRRELDAALARAEQLERENERQVKHAEKLAEQLADAQNDSHDKLEMLDTELGLIKQELDVSRKELEDTRIELERLKTEREEHVLKGTELSSFEIDISSLRNEKLEMERTIEKLESQAESLRPELARLESGIASLQKEKLELESVLTIAHTRKAELERELEQLEQRANALKPEISNLEQSISTLRNEKSQLETEKEALSPELASLEVIVSSLRSERLELDTELEQIRGEKEKLEKEIEQLKSQSDVLKSELASLENVSTSLRGEKLQLEAAIEQTQRSTEVSEKILHKTSNEESLQERSSGDGQDASAAKELEQQLRDELEKLKKQTEKDREAAAMARETVDKLSQIICGKDTELTENKAALDALSAERDELVKLVQDKHAESLRYHSEIQRLNQLLAETSARLEAEQRTNAEATRENESQLMWARNELEVAKQRLNEHEASAEPGRCGTPEHAFLGRQVEELGEKSRTIEAAMLQEQSFTRQLREQLAEAQLREAQTLKELERLRSHLVEVEQSHNEEALQSQEIQASLEARLAVAEDKLKNSSSVYTSASVRANQQIETLQQQLALVAQQRDELQNKISAAEDRLLSYTASLTNLQLVLEQFQRDKEKDIQSATEKLRNELQESYKSQDDLKDEISNLKDQLSEAKECLRAASRLTEQLEKKSERIEQLNQEVSKLTELVNTSDQRIQEANKCGEGKVDRSLVKNLLLGYISSPSNDKSSVLRVFANVLDFNDVEREKSGLNSSAAKNSWFSSMVNSSSSSSKEQEASLSSAFVKFLESESQPKPQLPALPISNSSITRPGHSRQHSSSSTQSTLLLTNVALPTFPDFVPARNTGSILKEVLKDS</sequence>
<accession>A0ACC2P9Z9</accession>
<comment type="caution">
    <text evidence="1">The sequence shown here is derived from an EMBL/GenBank/DDBJ whole genome shotgun (WGS) entry which is preliminary data.</text>
</comment>
<keyword evidence="2" id="KW-1185">Reference proteome</keyword>
<name>A0ACC2P9Z9_9HYME</name>
<dbReference type="Proteomes" id="UP001239111">
    <property type="component" value="Chromosome 2"/>
</dbReference>
<feature type="non-terminal residue" evidence="1">
    <location>
        <position position="1"/>
    </location>
</feature>
<evidence type="ECO:0000313" key="1">
    <source>
        <dbReference type="EMBL" id="KAJ8679691.1"/>
    </source>
</evidence>